<dbReference type="InterPro" id="IPR028427">
    <property type="entry name" value="Met_Sox_Rdtase_MsrB"/>
</dbReference>
<protein>
    <recommendedName>
        <fullName evidence="3">peptide-methionine (R)-S-oxide reductase</fullName>
        <ecNumber evidence="3">1.8.4.12</ecNumber>
    </recommendedName>
</protein>
<dbReference type="EC" id="1.8.4.12" evidence="3"/>
<evidence type="ECO:0000256" key="1">
    <source>
        <dbReference type="ARBA" id="ARBA00001947"/>
    </source>
</evidence>
<name>A0A0G1UCA0_9BACT</name>
<dbReference type="GO" id="GO:0006979">
    <property type="term" value="P:response to oxidative stress"/>
    <property type="evidence" value="ECO:0007669"/>
    <property type="project" value="InterPro"/>
</dbReference>
<comment type="cofactor">
    <cofactor evidence="1">
        <name>Zn(2+)</name>
        <dbReference type="ChEBI" id="CHEBI:29105"/>
    </cofactor>
</comment>
<comment type="catalytic activity">
    <reaction evidence="7">
        <text>L-methionyl-[protein] + [thioredoxin]-disulfide + H2O = L-methionyl-(R)-S-oxide-[protein] + [thioredoxin]-dithiol</text>
        <dbReference type="Rhea" id="RHEA:24164"/>
        <dbReference type="Rhea" id="RHEA-COMP:10698"/>
        <dbReference type="Rhea" id="RHEA-COMP:10700"/>
        <dbReference type="Rhea" id="RHEA-COMP:12313"/>
        <dbReference type="Rhea" id="RHEA-COMP:12314"/>
        <dbReference type="ChEBI" id="CHEBI:15377"/>
        <dbReference type="ChEBI" id="CHEBI:16044"/>
        <dbReference type="ChEBI" id="CHEBI:29950"/>
        <dbReference type="ChEBI" id="CHEBI:45764"/>
        <dbReference type="ChEBI" id="CHEBI:50058"/>
        <dbReference type="EC" id="1.8.4.12"/>
    </reaction>
</comment>
<evidence type="ECO:0000256" key="4">
    <source>
        <dbReference type="ARBA" id="ARBA00022723"/>
    </source>
</evidence>
<evidence type="ECO:0000256" key="5">
    <source>
        <dbReference type="ARBA" id="ARBA00022833"/>
    </source>
</evidence>
<evidence type="ECO:0000256" key="7">
    <source>
        <dbReference type="ARBA" id="ARBA00048488"/>
    </source>
</evidence>
<dbReference type="PROSITE" id="PS51790">
    <property type="entry name" value="MSRB"/>
    <property type="match status" value="1"/>
</dbReference>
<dbReference type="PATRIC" id="fig|1618660.3.peg.363"/>
<evidence type="ECO:0000259" key="8">
    <source>
        <dbReference type="PROSITE" id="PS51790"/>
    </source>
</evidence>
<dbReference type="InterPro" id="IPR002579">
    <property type="entry name" value="Met_Sox_Rdtase_MsrB_dom"/>
</dbReference>
<evidence type="ECO:0000313" key="9">
    <source>
        <dbReference type="EMBL" id="KKU91747.1"/>
    </source>
</evidence>
<evidence type="ECO:0000256" key="6">
    <source>
        <dbReference type="ARBA" id="ARBA00023002"/>
    </source>
</evidence>
<sequence length="123" mass="13667">MKKDEELTPELYKVARQKGTEAPFTGKYWDNHGKGTYKCAVCGAELFSSETKFDSGTGWPSFTEPSDSRNVELKEDLSGGLRRTEVVCKNCGAHLGHVFDDGPKEKGGKRFCINSVCLEIEKK</sequence>
<proteinExistence type="inferred from homology"/>
<gene>
    <name evidence="9" type="ORF">UY23_C0001G0353</name>
</gene>
<organism evidence="9 10">
    <name type="scientific">Candidatus Jorgensenbacteria bacterium GW2011_GWA1_48_11</name>
    <dbReference type="NCBI Taxonomy" id="1618660"/>
    <lineage>
        <taxon>Bacteria</taxon>
        <taxon>Candidatus Joergenseniibacteriota</taxon>
    </lineage>
</organism>
<dbReference type="EMBL" id="LCPF01000001">
    <property type="protein sequence ID" value="KKU91747.1"/>
    <property type="molecule type" value="Genomic_DNA"/>
</dbReference>
<evidence type="ECO:0000256" key="2">
    <source>
        <dbReference type="ARBA" id="ARBA00007174"/>
    </source>
</evidence>
<evidence type="ECO:0000313" key="10">
    <source>
        <dbReference type="Proteomes" id="UP000034956"/>
    </source>
</evidence>
<dbReference type="Pfam" id="PF01641">
    <property type="entry name" value="SelR"/>
    <property type="match status" value="1"/>
</dbReference>
<dbReference type="GO" id="GO:0005737">
    <property type="term" value="C:cytoplasm"/>
    <property type="evidence" value="ECO:0007669"/>
    <property type="project" value="TreeGrafter"/>
</dbReference>
<dbReference type="AlphaFoldDB" id="A0A0G1UCA0"/>
<accession>A0A0G1UCA0</accession>
<dbReference type="InterPro" id="IPR011057">
    <property type="entry name" value="Mss4-like_sf"/>
</dbReference>
<dbReference type="PANTHER" id="PTHR10173">
    <property type="entry name" value="METHIONINE SULFOXIDE REDUCTASE"/>
    <property type="match status" value="1"/>
</dbReference>
<dbReference type="GO" id="GO:0030091">
    <property type="term" value="P:protein repair"/>
    <property type="evidence" value="ECO:0007669"/>
    <property type="project" value="InterPro"/>
</dbReference>
<dbReference type="GO" id="GO:0046872">
    <property type="term" value="F:metal ion binding"/>
    <property type="evidence" value="ECO:0007669"/>
    <property type="project" value="UniProtKB-KW"/>
</dbReference>
<dbReference type="Proteomes" id="UP000034956">
    <property type="component" value="Unassembled WGS sequence"/>
</dbReference>
<evidence type="ECO:0000256" key="3">
    <source>
        <dbReference type="ARBA" id="ARBA00012499"/>
    </source>
</evidence>
<comment type="caution">
    <text evidence="9">The sequence shown here is derived from an EMBL/GenBank/DDBJ whole genome shotgun (WGS) entry which is preliminary data.</text>
</comment>
<keyword evidence="6" id="KW-0560">Oxidoreductase</keyword>
<dbReference type="PANTHER" id="PTHR10173:SF52">
    <property type="entry name" value="METHIONINE-R-SULFOXIDE REDUCTASE B1"/>
    <property type="match status" value="1"/>
</dbReference>
<reference evidence="9 10" key="1">
    <citation type="journal article" date="2015" name="Nature">
        <title>rRNA introns, odd ribosomes, and small enigmatic genomes across a large radiation of phyla.</title>
        <authorList>
            <person name="Brown C.T."/>
            <person name="Hug L.A."/>
            <person name="Thomas B.C."/>
            <person name="Sharon I."/>
            <person name="Castelle C.J."/>
            <person name="Singh A."/>
            <person name="Wilkins M.J."/>
            <person name="Williams K.H."/>
            <person name="Banfield J.F."/>
        </authorList>
    </citation>
    <scope>NUCLEOTIDE SEQUENCE [LARGE SCALE GENOMIC DNA]</scope>
</reference>
<keyword evidence="4" id="KW-0479">Metal-binding</keyword>
<keyword evidence="5" id="KW-0862">Zinc</keyword>
<dbReference type="Gene3D" id="2.170.150.20">
    <property type="entry name" value="Peptide methionine sulfoxide reductase"/>
    <property type="match status" value="1"/>
</dbReference>
<dbReference type="SUPFAM" id="SSF51316">
    <property type="entry name" value="Mss4-like"/>
    <property type="match status" value="1"/>
</dbReference>
<dbReference type="NCBIfam" id="TIGR00357">
    <property type="entry name" value="peptide-methionine (R)-S-oxide reductase MsrB"/>
    <property type="match status" value="1"/>
</dbReference>
<feature type="domain" description="MsrB" evidence="8">
    <location>
        <begin position="1"/>
        <end position="123"/>
    </location>
</feature>
<dbReference type="FunFam" id="2.170.150.20:FF:000001">
    <property type="entry name" value="Peptide methionine sulfoxide reductase MsrB"/>
    <property type="match status" value="1"/>
</dbReference>
<comment type="similarity">
    <text evidence="2">Belongs to the MsrB Met sulfoxide reductase family.</text>
</comment>
<dbReference type="GO" id="GO:0033743">
    <property type="term" value="F:peptide-methionine (R)-S-oxide reductase activity"/>
    <property type="evidence" value="ECO:0007669"/>
    <property type="project" value="UniProtKB-EC"/>
</dbReference>